<organism evidence="2 3">
    <name type="scientific">Haploplasma axanthum</name>
    <name type="common">Acholeplasma axanthum</name>
    <dbReference type="NCBI Taxonomy" id="29552"/>
    <lineage>
        <taxon>Bacteria</taxon>
        <taxon>Bacillati</taxon>
        <taxon>Mycoplasmatota</taxon>
        <taxon>Mollicutes</taxon>
        <taxon>Acholeplasmatales</taxon>
        <taxon>Acholeplasmataceae</taxon>
        <taxon>Haploplasma</taxon>
    </lineage>
</organism>
<dbReference type="RefSeq" id="WP_026390038.1">
    <property type="nucleotide sequence ID" value="NZ_LR215048.1"/>
</dbReference>
<dbReference type="STRING" id="1278311.GCA_000428705_00339"/>
<dbReference type="Pfam" id="PF12836">
    <property type="entry name" value="HHH_3"/>
    <property type="match status" value="1"/>
</dbReference>
<feature type="transmembrane region" description="Helical" evidence="1">
    <location>
        <begin position="6"/>
        <end position="22"/>
    </location>
</feature>
<keyword evidence="1" id="KW-0472">Membrane</keyword>
<dbReference type="PANTHER" id="PTHR21180:SF32">
    <property type="entry name" value="ENDONUCLEASE_EXONUCLEASE_PHOSPHATASE FAMILY DOMAIN-CONTAINING PROTEIN 1"/>
    <property type="match status" value="1"/>
</dbReference>
<dbReference type="KEGG" id="aaxa:NCTC10138_01054"/>
<dbReference type="Gene3D" id="1.10.150.280">
    <property type="entry name" value="AF1531-like domain"/>
    <property type="match status" value="1"/>
</dbReference>
<dbReference type="Proteomes" id="UP000289841">
    <property type="component" value="Chromosome"/>
</dbReference>
<keyword evidence="3" id="KW-1185">Reference proteome</keyword>
<evidence type="ECO:0000313" key="2">
    <source>
        <dbReference type="EMBL" id="VEU80674.1"/>
    </source>
</evidence>
<dbReference type="PANTHER" id="PTHR21180">
    <property type="entry name" value="ENDONUCLEASE/EXONUCLEASE/PHOSPHATASE FAMILY DOMAIN-CONTAINING PROTEIN 1"/>
    <property type="match status" value="1"/>
</dbReference>
<dbReference type="InterPro" id="IPR010994">
    <property type="entry name" value="RuvA_2-like"/>
</dbReference>
<keyword evidence="1" id="KW-0812">Transmembrane</keyword>
<accession>A0A449BDZ0</accession>
<dbReference type="SUPFAM" id="SSF47781">
    <property type="entry name" value="RuvA domain 2-like"/>
    <property type="match status" value="1"/>
</dbReference>
<protein>
    <submittedName>
        <fullName evidence="2">ComE operon protein 1</fullName>
    </submittedName>
</protein>
<dbReference type="OrthoDB" id="9790239at2"/>
<dbReference type="InterPro" id="IPR051675">
    <property type="entry name" value="Endo/Exo/Phosphatase_dom_1"/>
</dbReference>
<dbReference type="AlphaFoldDB" id="A0A449BDZ0"/>
<evidence type="ECO:0000313" key="3">
    <source>
        <dbReference type="Proteomes" id="UP000289841"/>
    </source>
</evidence>
<sequence length="166" mass="19300">MNNKIGIIIILIVICNIALWPKKQEKEYVLNKLDEKNKIVIKLEGEIVYSGTYSFYDEIIYDDLFIFAGGLTNQADISNIDTNEKIKKSKTIVIKKKVIKETEPIKLNINKATYNDFLRLNLTEKRALNIIIYREQNGYFETIDDLIKVKYIGKDTLEKISNFITV</sequence>
<dbReference type="EMBL" id="LR215048">
    <property type="protein sequence ID" value="VEU80674.1"/>
    <property type="molecule type" value="Genomic_DNA"/>
</dbReference>
<keyword evidence="1" id="KW-1133">Transmembrane helix</keyword>
<gene>
    <name evidence="2" type="primary">comEA</name>
    <name evidence="2" type="ORF">NCTC10138_01054</name>
</gene>
<proteinExistence type="predicted"/>
<reference evidence="2 3" key="1">
    <citation type="submission" date="2019-01" db="EMBL/GenBank/DDBJ databases">
        <authorList>
            <consortium name="Pathogen Informatics"/>
        </authorList>
    </citation>
    <scope>NUCLEOTIDE SEQUENCE [LARGE SCALE GENOMIC DNA]</scope>
    <source>
        <strain evidence="2 3">NCTC10138</strain>
    </source>
</reference>
<evidence type="ECO:0000256" key="1">
    <source>
        <dbReference type="SAM" id="Phobius"/>
    </source>
</evidence>
<name>A0A449BDZ0_HAPAX</name>